<protein>
    <submittedName>
        <fullName evidence="1">Uncharacterized protein</fullName>
    </submittedName>
</protein>
<dbReference type="Proteomes" id="UP000105007">
    <property type="component" value="Segment"/>
</dbReference>
<evidence type="ECO:0000313" key="2">
    <source>
        <dbReference type="Proteomes" id="UP000105007"/>
    </source>
</evidence>
<dbReference type="RefSeq" id="YP_009162405.1">
    <property type="nucleotide sequence ID" value="NC_027707.1"/>
</dbReference>
<dbReference type="KEGG" id="vg:25392200"/>
<proteinExistence type="predicted"/>
<evidence type="ECO:0000313" key="1">
    <source>
        <dbReference type="EMBL" id="AKR04157.1"/>
    </source>
</evidence>
<dbReference type="EMBL" id="KT159937">
    <property type="protein sequence ID" value="AKR04157.1"/>
    <property type="molecule type" value="Genomic_DNA"/>
</dbReference>
<reference evidence="1 2" key="1">
    <citation type="journal article" date="2015" name="J. Virol.">
        <title>Salmon gill poxvirus, the deepest representative of the Chordopoxvirinae.</title>
        <authorList>
            <person name="Gjessing M.C."/>
            <person name="Yutin N."/>
            <person name="Tengs T."/>
            <person name="Senkevich T."/>
            <person name="Koonin E.V."/>
            <person name="Ronning H.P."/>
            <person name="Alarson M."/>
            <person name="Ylving S."/>
            <person name="Lie K.-I."/>
            <person name="Saure B."/>
            <person name="Tran L."/>
            <person name="Moss B."/>
            <person name="Dale O.B."/>
        </authorList>
    </citation>
    <scope>NUCLEOTIDE SEQUENCE [LARGE SCALE GENOMIC DNA]</scope>
    <source>
        <strain evidence="1">2012-04-F277-L3G</strain>
    </source>
</reference>
<keyword evidence="2" id="KW-1185">Reference proteome</keyword>
<gene>
    <name evidence="1" type="ORF">SGPV033</name>
</gene>
<name>A0A0H4Y174_9POXV</name>
<sequence length="199" mass="22945">MADLLNDISVQMGVDVLKKILLDMLKRCSSKKGESGGTLIQKELSQWDTSKKAMLVCASKNAIVCNKNISNRLLKPINYMTGFNHVYWKLQEERGRMIHYWKFTGKTVLDIPDHMFGSLTEIWIHAVDEDELLLWLYHFNSIFIKSCGTLIIQMNVPSGSNCKKILTDFFTKIGTAKEWLFYFLTDPYEYGISFVPKIT</sequence>
<accession>A0A0H4Y174</accession>
<dbReference type="GeneID" id="25392200"/>
<organism evidence="1 2">
    <name type="scientific">Salmon gill poxvirus</name>
    <dbReference type="NCBI Taxonomy" id="1680908"/>
    <lineage>
        <taxon>Viruses</taxon>
        <taxon>Varidnaviria</taxon>
        <taxon>Bamfordvirae</taxon>
        <taxon>Nucleocytoviricota</taxon>
        <taxon>Pokkesviricetes</taxon>
        <taxon>Chitovirales</taxon>
        <taxon>Poxviridae</taxon>
        <taxon>Chordopoxvirinae</taxon>
        <taxon>Salmonpoxvirus</taxon>
        <taxon>Salmonpoxvirus gillpox</taxon>
        <taxon>Salmon gillpox virus</taxon>
    </lineage>
</organism>